<dbReference type="EMBL" id="JAAKFY010000026">
    <property type="protein sequence ID" value="KAF3833839.1"/>
    <property type="molecule type" value="Genomic_DNA"/>
</dbReference>
<feature type="region of interest" description="Disordered" evidence="1">
    <location>
        <begin position="278"/>
        <end position="327"/>
    </location>
</feature>
<evidence type="ECO:0000256" key="1">
    <source>
        <dbReference type="SAM" id="MobiDB-lite"/>
    </source>
</evidence>
<name>A0A7J5XAZ9_DISMA</name>
<dbReference type="OrthoDB" id="10633235at2759"/>
<protein>
    <submittedName>
        <fullName evidence="2">Uncharacterized protein</fullName>
    </submittedName>
</protein>
<reference evidence="2 3" key="1">
    <citation type="submission" date="2020-03" db="EMBL/GenBank/DDBJ databases">
        <title>Dissostichus mawsoni Genome sequencing and assembly.</title>
        <authorList>
            <person name="Park H."/>
        </authorList>
    </citation>
    <scope>NUCLEOTIDE SEQUENCE [LARGE SCALE GENOMIC DNA]</scope>
    <source>
        <strain evidence="2">DM0001</strain>
        <tissue evidence="2">Muscle</tissue>
    </source>
</reference>
<proteinExistence type="predicted"/>
<feature type="compositionally biased region" description="Basic and acidic residues" evidence="1">
    <location>
        <begin position="292"/>
        <end position="313"/>
    </location>
</feature>
<organism evidence="2 3">
    <name type="scientific">Dissostichus mawsoni</name>
    <name type="common">Antarctic cod</name>
    <dbReference type="NCBI Taxonomy" id="36200"/>
    <lineage>
        <taxon>Eukaryota</taxon>
        <taxon>Metazoa</taxon>
        <taxon>Chordata</taxon>
        <taxon>Craniata</taxon>
        <taxon>Vertebrata</taxon>
        <taxon>Euteleostomi</taxon>
        <taxon>Actinopterygii</taxon>
        <taxon>Neopterygii</taxon>
        <taxon>Teleostei</taxon>
        <taxon>Neoteleostei</taxon>
        <taxon>Acanthomorphata</taxon>
        <taxon>Eupercaria</taxon>
        <taxon>Perciformes</taxon>
        <taxon>Notothenioidei</taxon>
        <taxon>Nototheniidae</taxon>
        <taxon>Dissostichus</taxon>
    </lineage>
</organism>
<dbReference type="Proteomes" id="UP000518266">
    <property type="component" value="Unassembled WGS sequence"/>
</dbReference>
<dbReference type="AlphaFoldDB" id="A0A7J5XAZ9"/>
<evidence type="ECO:0000313" key="3">
    <source>
        <dbReference type="Proteomes" id="UP000518266"/>
    </source>
</evidence>
<gene>
    <name evidence="2" type="ORF">F7725_025043</name>
</gene>
<comment type="caution">
    <text evidence="2">The sequence shown here is derived from an EMBL/GenBank/DDBJ whole genome shotgun (WGS) entry which is preliminary data.</text>
</comment>
<sequence>MDNANMAAVSSAARTTCRKIHKLYQMLSSRMVLKCSSHTSSVFSRISFSSSHSAVFLSSMRSFSESSMLVSLRPCLKGESKKSRAPRGLEDSRGVLRRDVLLSRAMRPPSTKSVPLSPWRNAIKKELDQDYLEDISFVDSMWFSSCNKNNPMLGLEKAGRGRTSSVASVLQMVLKQLGGSVLKGFGQSCQQHVRTFLTSELLGSVVQVMMREMASRVSLEFTKSGASICNDQKLRPNHLAAKCAPYNGSPRSALTWEDWLQAAACSSREQAWRRALGGNNLTSAPPLPRPRPQHELRTGFREKEEKHRVNQRREKGRRGQGRGETREGGKVNEHVIYLEVWRLCLVHSEPHENSELQSSVFHPPCDVQRSLDFGLNRTQQVRSHLLQKLCEQDEQPVLQILLMNQDEIYQYCSEGEQSGGGSECSEHSRRCWIVTEQSHRAAGALVLQQRLEAQQPLLPLRPVSTGTTVQHLNPSWVSVCGCYSPRGVKERTGLVSRLLSLLASLLQP</sequence>
<keyword evidence="3" id="KW-1185">Reference proteome</keyword>
<accession>A0A7J5XAZ9</accession>
<evidence type="ECO:0000313" key="2">
    <source>
        <dbReference type="EMBL" id="KAF3833839.1"/>
    </source>
</evidence>